<sequence length="324" mass="36627">MKTNSVFSLTVSADDAGSRLDKFLSSLEDVSSRNYAKHLIEDNRVLVNGKVVKPSFALSEGQVVEIHFPELQSTELKPYNLKLDIVFEDEHVLVVNKPSGLVVHPAAGHQQDTLVNALLHHTTDLSMKNEIRPGIVHRIDKETSGLLVVAKNDVAHEALAQQFKNKTTHRVYYAVLQGQLPKTQGTIKSYLGRHPVDRKRFSSVKENNRVITDADLVLPHAKWAVTHFSKISQHSNMSYVRLQLETGRTHQIRVHMSEQGHPLVGDTTYGFSAKRMKELGLNRFFLHAAELGFTHPITKEDLLFKIPWPEADRTLLVQWGFEKP</sequence>
<evidence type="ECO:0000256" key="5">
    <source>
        <dbReference type="RuleBase" id="RU362028"/>
    </source>
</evidence>
<keyword evidence="4" id="KW-0694">RNA-binding</keyword>
<dbReference type="RefSeq" id="WP_015468836.1">
    <property type="nucleotide sequence ID" value="NC_020813.1"/>
</dbReference>
<proteinExistence type="inferred from homology"/>
<evidence type="ECO:0000313" key="7">
    <source>
        <dbReference type="EMBL" id="AGH94346.1"/>
    </source>
</evidence>
<keyword evidence="2 5" id="KW-0413">Isomerase</keyword>
<feature type="domain" description="RNA-binding S4" evidence="6">
    <location>
        <begin position="18"/>
        <end position="80"/>
    </location>
</feature>
<dbReference type="PANTHER" id="PTHR21600:SF44">
    <property type="entry name" value="RIBOSOMAL LARGE SUBUNIT PSEUDOURIDINE SYNTHASE D"/>
    <property type="match status" value="1"/>
</dbReference>
<dbReference type="PATRIC" id="fig|1184267.3.peg.128"/>
<keyword evidence="8" id="KW-1185">Reference proteome</keyword>
<dbReference type="CDD" id="cd02869">
    <property type="entry name" value="PseudoU_synth_RluA_like"/>
    <property type="match status" value="1"/>
</dbReference>
<dbReference type="GO" id="GO:0000455">
    <property type="term" value="P:enzyme-directed rRNA pseudouridine synthesis"/>
    <property type="evidence" value="ECO:0007669"/>
    <property type="project" value="TreeGrafter"/>
</dbReference>
<reference evidence="7 8" key="1">
    <citation type="journal article" date="2013" name="ISME J.">
        <title>By their genes ye shall know them: genomic signatures of predatory bacteria.</title>
        <authorList>
            <person name="Pasternak Z."/>
            <person name="Pietrokovski S."/>
            <person name="Rotem O."/>
            <person name="Gophna U."/>
            <person name="Lurie-Weinberger M.N."/>
            <person name="Jurkevitch E."/>
        </authorList>
    </citation>
    <scope>NUCLEOTIDE SEQUENCE [LARGE SCALE GENOMIC DNA]</scope>
    <source>
        <strain evidence="7 8">JSS</strain>
    </source>
</reference>
<dbReference type="SUPFAM" id="SSF55174">
    <property type="entry name" value="Alpha-L RNA-binding motif"/>
    <property type="match status" value="1"/>
</dbReference>
<organism evidence="7 8">
    <name type="scientific">Pseudobdellovibrio exovorus JSS</name>
    <dbReference type="NCBI Taxonomy" id="1184267"/>
    <lineage>
        <taxon>Bacteria</taxon>
        <taxon>Pseudomonadati</taxon>
        <taxon>Bdellovibrionota</taxon>
        <taxon>Bdellovibrionia</taxon>
        <taxon>Bdellovibrionales</taxon>
        <taxon>Pseudobdellovibrionaceae</taxon>
        <taxon>Pseudobdellovibrio</taxon>
    </lineage>
</organism>
<name>M4V8K8_9BACT</name>
<dbReference type="PANTHER" id="PTHR21600">
    <property type="entry name" value="MITOCHONDRIAL RNA PSEUDOURIDINE SYNTHASE"/>
    <property type="match status" value="1"/>
</dbReference>
<dbReference type="SUPFAM" id="SSF55120">
    <property type="entry name" value="Pseudouridine synthase"/>
    <property type="match status" value="1"/>
</dbReference>
<dbReference type="AlphaFoldDB" id="M4V8K8"/>
<evidence type="ECO:0000313" key="8">
    <source>
        <dbReference type="Proteomes" id="UP000012040"/>
    </source>
</evidence>
<dbReference type="InterPro" id="IPR036986">
    <property type="entry name" value="S4_RNA-bd_sf"/>
</dbReference>
<dbReference type="Gene3D" id="3.30.2350.10">
    <property type="entry name" value="Pseudouridine synthase"/>
    <property type="match status" value="1"/>
</dbReference>
<dbReference type="SMART" id="SM00363">
    <property type="entry name" value="S4"/>
    <property type="match status" value="1"/>
</dbReference>
<dbReference type="GO" id="GO:0120159">
    <property type="term" value="F:rRNA pseudouridine synthase activity"/>
    <property type="evidence" value="ECO:0007669"/>
    <property type="project" value="UniProtKB-ARBA"/>
</dbReference>
<gene>
    <name evidence="7" type="ORF">A11Q_126</name>
</gene>
<dbReference type="InterPro" id="IPR006225">
    <property type="entry name" value="PsdUridine_synth_RluC/D"/>
</dbReference>
<evidence type="ECO:0000256" key="3">
    <source>
        <dbReference type="PIRSR" id="PIRSR606225-1"/>
    </source>
</evidence>
<dbReference type="Pfam" id="PF00849">
    <property type="entry name" value="PseudoU_synth_2"/>
    <property type="match status" value="1"/>
</dbReference>
<dbReference type="Gene3D" id="3.10.290.10">
    <property type="entry name" value="RNA-binding S4 domain"/>
    <property type="match status" value="1"/>
</dbReference>
<dbReference type="PROSITE" id="PS50889">
    <property type="entry name" value="S4"/>
    <property type="match status" value="1"/>
</dbReference>
<dbReference type="InterPro" id="IPR020103">
    <property type="entry name" value="PsdUridine_synth_cat_dom_sf"/>
</dbReference>
<dbReference type="InterPro" id="IPR002942">
    <property type="entry name" value="S4_RNA-bd"/>
</dbReference>
<accession>M4V8K8</accession>
<comment type="function">
    <text evidence="5">Responsible for synthesis of pseudouridine from uracil.</text>
</comment>
<dbReference type="CDD" id="cd00165">
    <property type="entry name" value="S4"/>
    <property type="match status" value="1"/>
</dbReference>
<evidence type="ECO:0000256" key="4">
    <source>
        <dbReference type="PROSITE-ProRule" id="PRU00182"/>
    </source>
</evidence>
<evidence type="ECO:0000256" key="2">
    <source>
        <dbReference type="ARBA" id="ARBA00023235"/>
    </source>
</evidence>
<dbReference type="Proteomes" id="UP000012040">
    <property type="component" value="Chromosome"/>
</dbReference>
<dbReference type="InterPro" id="IPR006145">
    <property type="entry name" value="PsdUridine_synth_RsuA/RluA"/>
</dbReference>
<dbReference type="EMBL" id="CP003537">
    <property type="protein sequence ID" value="AGH94346.1"/>
    <property type="molecule type" value="Genomic_DNA"/>
</dbReference>
<dbReference type="Pfam" id="PF01479">
    <property type="entry name" value="S4"/>
    <property type="match status" value="1"/>
</dbReference>
<dbReference type="STRING" id="1184267.A11Q_126"/>
<comment type="catalytic activity">
    <reaction evidence="5">
        <text>a uridine in RNA = a pseudouridine in RNA</text>
        <dbReference type="Rhea" id="RHEA:48348"/>
        <dbReference type="Rhea" id="RHEA-COMP:12068"/>
        <dbReference type="Rhea" id="RHEA-COMP:12069"/>
        <dbReference type="ChEBI" id="CHEBI:65314"/>
        <dbReference type="ChEBI" id="CHEBI:65315"/>
    </reaction>
</comment>
<dbReference type="eggNOG" id="COG0564">
    <property type="taxonomic scope" value="Bacteria"/>
</dbReference>
<dbReference type="GO" id="GO:0003723">
    <property type="term" value="F:RNA binding"/>
    <property type="evidence" value="ECO:0007669"/>
    <property type="project" value="UniProtKB-KW"/>
</dbReference>
<evidence type="ECO:0000259" key="6">
    <source>
        <dbReference type="SMART" id="SM00363"/>
    </source>
</evidence>
<comment type="similarity">
    <text evidence="1 5">Belongs to the pseudouridine synthase RluA family.</text>
</comment>
<dbReference type="InterPro" id="IPR006224">
    <property type="entry name" value="PsdUridine_synth_RluA-like_CS"/>
</dbReference>
<dbReference type="KEGG" id="bex:A11Q_126"/>
<dbReference type="EC" id="5.4.99.-" evidence="5"/>
<dbReference type="NCBIfam" id="TIGR00005">
    <property type="entry name" value="rluA_subfam"/>
    <property type="match status" value="1"/>
</dbReference>
<evidence type="ECO:0000256" key="1">
    <source>
        <dbReference type="ARBA" id="ARBA00010876"/>
    </source>
</evidence>
<protein>
    <recommendedName>
        <fullName evidence="5">Pseudouridine synthase</fullName>
        <ecNumber evidence="5">5.4.99.-</ecNumber>
    </recommendedName>
</protein>
<dbReference type="PROSITE" id="PS01129">
    <property type="entry name" value="PSI_RLU"/>
    <property type="match status" value="1"/>
</dbReference>
<feature type="active site" evidence="3">
    <location>
        <position position="140"/>
    </location>
</feature>
<dbReference type="InterPro" id="IPR050188">
    <property type="entry name" value="RluA_PseudoU_synthase"/>
</dbReference>
<dbReference type="HOGENOM" id="CLU_016902_4_4_7"/>